<dbReference type="Gene3D" id="1.25.40.10">
    <property type="entry name" value="Tetratricopeptide repeat domain"/>
    <property type="match status" value="1"/>
</dbReference>
<dbReference type="SUPFAM" id="SSF48452">
    <property type="entry name" value="TPR-like"/>
    <property type="match status" value="1"/>
</dbReference>
<keyword evidence="4" id="KW-1185">Reference proteome</keyword>
<comment type="caution">
    <text evidence="3">The sequence shown here is derived from an EMBL/GenBank/DDBJ whole genome shotgun (WGS) entry which is preliminary data.</text>
</comment>
<accession>A0ABU5ZYX3</accession>
<dbReference type="InterPro" id="IPR029062">
    <property type="entry name" value="Class_I_gatase-like"/>
</dbReference>
<dbReference type="InterPro" id="IPR052158">
    <property type="entry name" value="INH-QAR"/>
</dbReference>
<dbReference type="InterPro" id="IPR019734">
    <property type="entry name" value="TPR_rpt"/>
</dbReference>
<dbReference type="PANTHER" id="PTHR43130">
    <property type="entry name" value="ARAC-FAMILY TRANSCRIPTIONAL REGULATOR"/>
    <property type="match status" value="1"/>
</dbReference>
<feature type="domain" description="DJ-1/PfpI" evidence="2">
    <location>
        <begin position="26"/>
        <end position="185"/>
    </location>
</feature>
<reference evidence="3 4" key="1">
    <citation type="journal article" date="2013" name="Int. J. Syst. Evol. Microbiol.">
        <title>Aquimarina gracilis sp. nov., isolated from the gut microflora of a mussel, Mytilus coruscus, and emended description of Aquimarina spongiae.</title>
        <authorList>
            <person name="Park S.C."/>
            <person name="Choe H.N."/>
            <person name="Baik K.S."/>
            <person name="Seong C.N."/>
        </authorList>
    </citation>
    <scope>NUCLEOTIDE SEQUENCE [LARGE SCALE GENOMIC DNA]</scope>
    <source>
        <strain evidence="3 4">PSC32</strain>
    </source>
</reference>
<dbReference type="InterPro" id="IPR002818">
    <property type="entry name" value="DJ-1/PfpI"/>
</dbReference>
<organism evidence="3 4">
    <name type="scientific">Aquimarina gracilis</name>
    <dbReference type="NCBI Taxonomy" id="874422"/>
    <lineage>
        <taxon>Bacteria</taxon>
        <taxon>Pseudomonadati</taxon>
        <taxon>Bacteroidota</taxon>
        <taxon>Flavobacteriia</taxon>
        <taxon>Flavobacteriales</taxon>
        <taxon>Flavobacteriaceae</taxon>
        <taxon>Aquimarina</taxon>
    </lineage>
</organism>
<name>A0ABU5ZYX3_9FLAO</name>
<dbReference type="SUPFAM" id="SSF52317">
    <property type="entry name" value="Class I glutamine amidotransferase-like"/>
    <property type="match status" value="1"/>
</dbReference>
<evidence type="ECO:0000313" key="4">
    <source>
        <dbReference type="Proteomes" id="UP001327027"/>
    </source>
</evidence>
<dbReference type="Pfam" id="PF01965">
    <property type="entry name" value="DJ-1_PfpI"/>
    <property type="match status" value="1"/>
</dbReference>
<dbReference type="EMBL" id="JAYKLX010000007">
    <property type="protein sequence ID" value="MEB3347089.1"/>
    <property type="molecule type" value="Genomic_DNA"/>
</dbReference>
<dbReference type="Proteomes" id="UP001327027">
    <property type="component" value="Unassembled WGS sequence"/>
</dbReference>
<sequence length="409" mass="46298">MKNYILIYALLAFELLNAQTKDTINVAVFLYDGVELLDFSGPAEVFAASSYYTNSYHFNVYTVAKEPQLTSQGFLTITPNYNFNNSPKTDVLILPGGNANDAINDSLTKKWIVKEIKNSTDVLTVCSGIFFLKDPGFLEDIKLTSHHKIIPFLKQTFDPEDVVENVKYVDSGQIVTSAGVSSGIEGAFLTLSKIAGYEVANRTARYMEYPYWHISNGKMTYSITSLASKFLANQNDKPKFGVLDVAGHIALREKNLEEAIKYFQKNKSLYPSSALSYFSLASAFKRINKWVPPVYEDFINVLRNQGAKEAFKIFQKTKSVYPNWVLFTLKDITVRIDNLINQKNYSEAELVSKMAMDTYPENSISYVQKIKILIELEKKIKAQKTLTLGLNKFPDNKELLTLQQKLNSK</sequence>
<dbReference type="CDD" id="cd03139">
    <property type="entry name" value="GATase1_PfpI_2"/>
    <property type="match status" value="1"/>
</dbReference>
<dbReference type="InterPro" id="IPR011990">
    <property type="entry name" value="TPR-like_helical_dom_sf"/>
</dbReference>
<protein>
    <submittedName>
        <fullName evidence="3">DJ-1/PfpI family protein</fullName>
    </submittedName>
</protein>
<evidence type="ECO:0000256" key="1">
    <source>
        <dbReference type="PROSITE-ProRule" id="PRU00339"/>
    </source>
</evidence>
<gene>
    <name evidence="3" type="ORF">U6A24_16570</name>
</gene>
<feature type="repeat" description="TPR" evidence="1">
    <location>
        <begin position="240"/>
        <end position="273"/>
    </location>
</feature>
<evidence type="ECO:0000259" key="2">
    <source>
        <dbReference type="Pfam" id="PF01965"/>
    </source>
</evidence>
<dbReference type="PROSITE" id="PS50005">
    <property type="entry name" value="TPR"/>
    <property type="match status" value="1"/>
</dbReference>
<proteinExistence type="predicted"/>
<keyword evidence="1" id="KW-0802">TPR repeat</keyword>
<dbReference type="Gene3D" id="3.40.50.880">
    <property type="match status" value="1"/>
</dbReference>
<dbReference type="PANTHER" id="PTHR43130:SF14">
    <property type="entry name" value="DJ-1_PFPI DOMAIN-CONTAINING PROTEIN"/>
    <property type="match status" value="1"/>
</dbReference>
<dbReference type="RefSeq" id="WP_324181109.1">
    <property type="nucleotide sequence ID" value="NZ_BAABAW010000020.1"/>
</dbReference>
<evidence type="ECO:0000313" key="3">
    <source>
        <dbReference type="EMBL" id="MEB3347089.1"/>
    </source>
</evidence>